<reference evidence="1 2" key="1">
    <citation type="submission" date="2020-01" db="EMBL/GenBank/DDBJ databases">
        <title>Genomes of bacteria type strains.</title>
        <authorList>
            <person name="Chen J."/>
            <person name="Zhu S."/>
            <person name="Chen J."/>
        </authorList>
    </citation>
    <scope>NUCLEOTIDE SEQUENCE [LARGE SCALE GENOMIC DNA]</scope>
    <source>
        <strain evidence="1 2">KCTC 52919</strain>
    </source>
</reference>
<evidence type="ECO:0000313" key="2">
    <source>
        <dbReference type="Proteomes" id="UP000476332"/>
    </source>
</evidence>
<sequence length="65" mass="6647">MNISVNGEAQHVAAATLEALLAELGYEGAIVATALNRDFVPREARAATPIAEGDAVEIIAPMKGG</sequence>
<dbReference type="Proteomes" id="UP000476332">
    <property type="component" value="Unassembled WGS sequence"/>
</dbReference>
<evidence type="ECO:0000313" key="1">
    <source>
        <dbReference type="EMBL" id="NDV86361.1"/>
    </source>
</evidence>
<dbReference type="RefSeq" id="WP_163043109.1">
    <property type="nucleotide sequence ID" value="NZ_JAAAMJ010000003.1"/>
</dbReference>
<dbReference type="CDD" id="cd00565">
    <property type="entry name" value="Ubl_ThiS"/>
    <property type="match status" value="1"/>
</dbReference>
<protein>
    <submittedName>
        <fullName evidence="1">Sulfur carrier protein ThiS</fullName>
    </submittedName>
</protein>
<dbReference type="InterPro" id="IPR010035">
    <property type="entry name" value="Thi_S"/>
</dbReference>
<dbReference type="SUPFAM" id="SSF54285">
    <property type="entry name" value="MoaD/ThiS"/>
    <property type="match status" value="1"/>
</dbReference>
<accession>A0A6L9MFD9</accession>
<dbReference type="InterPro" id="IPR016155">
    <property type="entry name" value="Mopterin_synth/thiamin_S_b"/>
</dbReference>
<comment type="caution">
    <text evidence="1">The sequence shown here is derived from an EMBL/GenBank/DDBJ whole genome shotgun (WGS) entry which is preliminary data.</text>
</comment>
<dbReference type="NCBIfam" id="TIGR01683">
    <property type="entry name" value="thiS"/>
    <property type="match status" value="1"/>
</dbReference>
<organism evidence="1 2">
    <name type="scientific">Aurantimonas aggregata</name>
    <dbReference type="NCBI Taxonomy" id="2047720"/>
    <lineage>
        <taxon>Bacteria</taxon>
        <taxon>Pseudomonadati</taxon>
        <taxon>Pseudomonadota</taxon>
        <taxon>Alphaproteobacteria</taxon>
        <taxon>Hyphomicrobiales</taxon>
        <taxon>Aurantimonadaceae</taxon>
        <taxon>Aurantimonas</taxon>
    </lineage>
</organism>
<dbReference type="Pfam" id="PF02597">
    <property type="entry name" value="ThiS"/>
    <property type="match status" value="1"/>
</dbReference>
<keyword evidence="2" id="KW-1185">Reference proteome</keyword>
<dbReference type="InterPro" id="IPR012675">
    <property type="entry name" value="Beta-grasp_dom_sf"/>
</dbReference>
<dbReference type="Gene3D" id="3.10.20.30">
    <property type="match status" value="1"/>
</dbReference>
<gene>
    <name evidence="1" type="primary">thiS</name>
    <name evidence="1" type="ORF">GTW51_06570</name>
</gene>
<dbReference type="AlphaFoldDB" id="A0A6L9MFD9"/>
<name>A0A6L9MFD9_9HYPH</name>
<dbReference type="PANTHER" id="PTHR34472">
    <property type="entry name" value="SULFUR CARRIER PROTEIN THIS"/>
    <property type="match status" value="1"/>
</dbReference>
<dbReference type="EMBL" id="JAAAMJ010000003">
    <property type="protein sequence ID" value="NDV86361.1"/>
    <property type="molecule type" value="Genomic_DNA"/>
</dbReference>
<proteinExistence type="predicted"/>
<dbReference type="InterPro" id="IPR003749">
    <property type="entry name" value="ThiS/MoaD-like"/>
</dbReference>
<dbReference type="PANTHER" id="PTHR34472:SF1">
    <property type="entry name" value="SULFUR CARRIER PROTEIN THIS"/>
    <property type="match status" value="1"/>
</dbReference>